<keyword evidence="2 6" id="KW-0349">Heme</keyword>
<evidence type="ECO:0000259" key="7">
    <source>
        <dbReference type="PROSITE" id="PS51007"/>
    </source>
</evidence>
<dbReference type="InterPro" id="IPR004852">
    <property type="entry name" value="Di-haem_cyt_c_peroxidsae"/>
</dbReference>
<keyword evidence="5 6" id="KW-0408">Iron</keyword>
<dbReference type="Gene3D" id="1.10.760.10">
    <property type="entry name" value="Cytochrome c-like domain"/>
    <property type="match status" value="2"/>
</dbReference>
<accession>A0ABT3GXH8</accession>
<reference evidence="8 9" key="1">
    <citation type="submission" date="2022-10" db="EMBL/GenBank/DDBJ databases">
        <title>Pararhodobacter sp. nov., isolated from marine algae.</title>
        <authorList>
            <person name="Choi B.J."/>
            <person name="Kim J.M."/>
            <person name="Lee J.K."/>
            <person name="Choi D.G."/>
            <person name="Jeon C.O."/>
        </authorList>
    </citation>
    <scope>NUCLEOTIDE SEQUENCE [LARGE SCALE GENOMIC DNA]</scope>
    <source>
        <strain evidence="8 9">ZQ420</strain>
    </source>
</reference>
<gene>
    <name evidence="8" type="ORF">OKW52_08135</name>
</gene>
<name>A0ABT3GXH8_9RHOB</name>
<evidence type="ECO:0000256" key="3">
    <source>
        <dbReference type="ARBA" id="ARBA00022723"/>
    </source>
</evidence>
<dbReference type="GO" id="GO:0004601">
    <property type="term" value="F:peroxidase activity"/>
    <property type="evidence" value="ECO:0007669"/>
    <property type="project" value="UniProtKB-KW"/>
</dbReference>
<dbReference type="PANTHER" id="PTHR30600">
    <property type="entry name" value="CYTOCHROME C PEROXIDASE-RELATED"/>
    <property type="match status" value="1"/>
</dbReference>
<evidence type="ECO:0000256" key="6">
    <source>
        <dbReference type="PROSITE-ProRule" id="PRU00433"/>
    </source>
</evidence>
<evidence type="ECO:0000256" key="1">
    <source>
        <dbReference type="ARBA" id="ARBA00004196"/>
    </source>
</evidence>
<feature type="domain" description="Cytochrome c" evidence="7">
    <location>
        <begin position="261"/>
        <end position="420"/>
    </location>
</feature>
<keyword evidence="4" id="KW-0560">Oxidoreductase</keyword>
<dbReference type="RefSeq" id="WP_264505256.1">
    <property type="nucleotide sequence ID" value="NZ_JAPDFL010000001.1"/>
</dbReference>
<protein>
    <submittedName>
        <fullName evidence="8">Cytochrome-c peroxidase</fullName>
    </submittedName>
</protein>
<dbReference type="PROSITE" id="PS51007">
    <property type="entry name" value="CYTC"/>
    <property type="match status" value="1"/>
</dbReference>
<organism evidence="8 9">
    <name type="scientific">Pararhodobacter zhoushanensis</name>
    <dbReference type="NCBI Taxonomy" id="2479545"/>
    <lineage>
        <taxon>Bacteria</taxon>
        <taxon>Pseudomonadati</taxon>
        <taxon>Pseudomonadota</taxon>
        <taxon>Alphaproteobacteria</taxon>
        <taxon>Rhodobacterales</taxon>
        <taxon>Paracoccaceae</taxon>
        <taxon>Pararhodobacter</taxon>
    </lineage>
</organism>
<evidence type="ECO:0000256" key="5">
    <source>
        <dbReference type="ARBA" id="ARBA00023004"/>
    </source>
</evidence>
<evidence type="ECO:0000313" key="9">
    <source>
        <dbReference type="Proteomes" id="UP001208938"/>
    </source>
</evidence>
<dbReference type="InterPro" id="IPR036909">
    <property type="entry name" value="Cyt_c-like_dom_sf"/>
</dbReference>
<comment type="caution">
    <text evidence="8">The sequence shown here is derived from an EMBL/GenBank/DDBJ whole genome shotgun (WGS) entry which is preliminary data.</text>
</comment>
<keyword evidence="9" id="KW-1185">Reference proteome</keyword>
<dbReference type="InterPro" id="IPR051395">
    <property type="entry name" value="Cytochrome_c_Peroxidase/MauG"/>
</dbReference>
<comment type="subcellular location">
    <subcellularLocation>
        <location evidence="1">Cell envelope</location>
    </subcellularLocation>
</comment>
<keyword evidence="8" id="KW-0575">Peroxidase</keyword>
<evidence type="ECO:0000256" key="4">
    <source>
        <dbReference type="ARBA" id="ARBA00023002"/>
    </source>
</evidence>
<evidence type="ECO:0000256" key="2">
    <source>
        <dbReference type="ARBA" id="ARBA00022617"/>
    </source>
</evidence>
<dbReference type="Proteomes" id="UP001208938">
    <property type="component" value="Unassembled WGS sequence"/>
</dbReference>
<dbReference type="InterPro" id="IPR009056">
    <property type="entry name" value="Cyt_c-like_dom"/>
</dbReference>
<keyword evidence="3 6" id="KW-0479">Metal-binding</keyword>
<sequence>MRIWVSGVVVVVAGGLGLQAGGTAGTGLPAPLSDADFRPVDPAAAALGQLLFYDPILSGNREVACATCHHPAFGTSDGVSLGLGDGGIGLGPLRRADADNLPEERVPRNAQALWNLGAVEYRSMFHDGRVEVDPSRPNGMRTPLDDDMLVGFDSLLSAQTMFPVISPDEMAGHYQENEISTAVRLGMLTGPDGAWARLAARVAAVPGYAERFAAVYPEIAAGRAIGFTDVSNAIAAFMEVEFRSDSAPFDAVLRGEATMGPQAAEGMALFYGPAGCSGCHSGPFLTDHSFHAMGEPQLGPGKGARFETHHRDEGRYRVTGAAADWYAFRTPALRNVALTAPYGHAGAHRTLESFLAGHGQGAALAVYERAEAVLPALDGADWAVMDDPAQVAAIAAAAEGGPVLAAGQIAALVAFLQTLTDPVAVEGRLGVPDAVPSGLVVPNP</sequence>
<dbReference type="Pfam" id="PF03150">
    <property type="entry name" value="CCP_MauG"/>
    <property type="match status" value="1"/>
</dbReference>
<proteinExistence type="predicted"/>
<evidence type="ECO:0000313" key="8">
    <source>
        <dbReference type="EMBL" id="MCW1932232.1"/>
    </source>
</evidence>
<dbReference type="EMBL" id="JAPDFL010000001">
    <property type="protein sequence ID" value="MCW1932232.1"/>
    <property type="molecule type" value="Genomic_DNA"/>
</dbReference>
<dbReference type="SUPFAM" id="SSF46626">
    <property type="entry name" value="Cytochrome c"/>
    <property type="match status" value="2"/>
</dbReference>